<feature type="transmembrane region" description="Helical" evidence="3">
    <location>
        <begin position="6"/>
        <end position="24"/>
    </location>
</feature>
<evidence type="ECO:0000313" key="5">
    <source>
        <dbReference type="Proteomes" id="UP000321234"/>
    </source>
</evidence>
<dbReference type="InterPro" id="IPR005133">
    <property type="entry name" value="PhaG_MnhG_YufB"/>
</dbReference>
<feature type="transmembrane region" description="Helical" evidence="3">
    <location>
        <begin position="36"/>
        <end position="56"/>
    </location>
</feature>
<name>A0A5C8ZED6_9ACTN</name>
<dbReference type="EMBL" id="VKAC01000006">
    <property type="protein sequence ID" value="TXR56202.1"/>
    <property type="molecule type" value="Genomic_DNA"/>
</dbReference>
<feature type="region of interest" description="Disordered" evidence="2">
    <location>
        <begin position="89"/>
        <end position="126"/>
    </location>
</feature>
<keyword evidence="5" id="KW-1185">Reference proteome</keyword>
<protein>
    <submittedName>
        <fullName evidence="4">Cation:proton antiporter</fullName>
    </submittedName>
</protein>
<dbReference type="PANTHER" id="PTHR34703:SF1">
    <property type="entry name" value="ANTIPORTER SUBUNIT MNHG2-RELATED"/>
    <property type="match status" value="1"/>
</dbReference>
<keyword evidence="3" id="KW-0472">Membrane</keyword>
<reference evidence="4 5" key="1">
    <citation type="submission" date="2019-07" db="EMBL/GenBank/DDBJ databases">
        <title>Quadrisphaera sp. strain DD2A genome sequencing and assembly.</title>
        <authorList>
            <person name="Kim I."/>
        </authorList>
    </citation>
    <scope>NUCLEOTIDE SEQUENCE [LARGE SCALE GENOMIC DNA]</scope>
    <source>
        <strain evidence="4 5">DD2A</strain>
    </source>
</reference>
<comment type="caution">
    <text evidence="4">The sequence shown here is derived from an EMBL/GenBank/DDBJ whole genome shotgun (WGS) entry which is preliminary data.</text>
</comment>
<sequence>MGAVGQLLVVLGVALVAVGALGLLRLPDTYLRANAVTKAAALGLVLLLLGAAVLVPGVEATAVLLVAAALQLFTVPVAGYAVGVAAHRSGAPFDPRTQRDDLRPASPQREGEPSLELDDDGGGAPG</sequence>
<accession>A0A5C8ZED6</accession>
<dbReference type="Proteomes" id="UP000321234">
    <property type="component" value="Unassembled WGS sequence"/>
</dbReference>
<dbReference type="PANTHER" id="PTHR34703">
    <property type="entry name" value="ANTIPORTER SUBUNIT MNHG2-RELATED"/>
    <property type="match status" value="1"/>
</dbReference>
<evidence type="ECO:0000256" key="3">
    <source>
        <dbReference type="SAM" id="Phobius"/>
    </source>
</evidence>
<evidence type="ECO:0000313" key="4">
    <source>
        <dbReference type="EMBL" id="TXR56202.1"/>
    </source>
</evidence>
<feature type="transmembrane region" description="Helical" evidence="3">
    <location>
        <begin position="62"/>
        <end position="86"/>
    </location>
</feature>
<keyword evidence="3" id="KW-1133">Transmembrane helix</keyword>
<evidence type="ECO:0000256" key="2">
    <source>
        <dbReference type="SAM" id="MobiDB-lite"/>
    </source>
</evidence>
<proteinExistence type="inferred from homology"/>
<keyword evidence="3" id="KW-0812">Transmembrane</keyword>
<evidence type="ECO:0000256" key="1">
    <source>
        <dbReference type="ARBA" id="ARBA00008404"/>
    </source>
</evidence>
<gene>
    <name evidence="4" type="ORF">FMM08_10675</name>
</gene>
<feature type="compositionally biased region" description="Acidic residues" evidence="2">
    <location>
        <begin position="113"/>
        <end position="126"/>
    </location>
</feature>
<dbReference type="AlphaFoldDB" id="A0A5C8ZED6"/>
<dbReference type="GO" id="GO:0015385">
    <property type="term" value="F:sodium:proton antiporter activity"/>
    <property type="evidence" value="ECO:0007669"/>
    <property type="project" value="TreeGrafter"/>
</dbReference>
<organism evidence="4 5">
    <name type="scientific">Quadrisphaera setariae</name>
    <dbReference type="NCBI Taxonomy" id="2593304"/>
    <lineage>
        <taxon>Bacteria</taxon>
        <taxon>Bacillati</taxon>
        <taxon>Actinomycetota</taxon>
        <taxon>Actinomycetes</taxon>
        <taxon>Kineosporiales</taxon>
        <taxon>Kineosporiaceae</taxon>
        <taxon>Quadrisphaera</taxon>
    </lineage>
</organism>
<comment type="similarity">
    <text evidence="1">Belongs to the CPA3 antiporters (TC 2.A.63) subunit G family.</text>
</comment>
<dbReference type="Pfam" id="PF03334">
    <property type="entry name" value="PhaG_MnhG_YufB"/>
    <property type="match status" value="1"/>
</dbReference>